<sequence>MVEAKRARRRFAACKPGVKREADMGRNRLGTLFVPKENRTAQGWGLTNPVRASLSSQSARPQGSLRSLFRFVPWSALASGPTVRVPGRKYTEVGWRIALSDRESACVRARKGARPRRQRDAAVGHHQYAVGAHGWAIRRGGVGPAPTASLPDAAQRRRHRSSLSLEPSAIVLSLGRHPNISDCSDMVDGYCNLDLTGRCTAMLLLKVTKLLDSSLLHETKATVTTHISCACLLLLYSN</sequence>
<dbReference type="Proteomes" id="UP000076842">
    <property type="component" value="Unassembled WGS sequence"/>
</dbReference>
<dbReference type="EMBL" id="KV423947">
    <property type="protein sequence ID" value="KZT58813.1"/>
    <property type="molecule type" value="Genomic_DNA"/>
</dbReference>
<protein>
    <submittedName>
        <fullName evidence="1">Uncharacterized protein</fullName>
    </submittedName>
</protein>
<evidence type="ECO:0000313" key="1">
    <source>
        <dbReference type="EMBL" id="KZT58813.1"/>
    </source>
</evidence>
<accession>A0A165H3B7</accession>
<name>A0A165H3B7_9BASI</name>
<organism evidence="1 2">
    <name type="scientific">Calocera cornea HHB12733</name>
    <dbReference type="NCBI Taxonomy" id="1353952"/>
    <lineage>
        <taxon>Eukaryota</taxon>
        <taxon>Fungi</taxon>
        <taxon>Dikarya</taxon>
        <taxon>Basidiomycota</taxon>
        <taxon>Agaricomycotina</taxon>
        <taxon>Dacrymycetes</taxon>
        <taxon>Dacrymycetales</taxon>
        <taxon>Dacrymycetaceae</taxon>
        <taxon>Calocera</taxon>
    </lineage>
</organism>
<dbReference type="InParanoid" id="A0A165H3B7"/>
<dbReference type="AlphaFoldDB" id="A0A165H3B7"/>
<proteinExistence type="predicted"/>
<keyword evidence="2" id="KW-1185">Reference proteome</keyword>
<evidence type="ECO:0000313" key="2">
    <source>
        <dbReference type="Proteomes" id="UP000076842"/>
    </source>
</evidence>
<reference evidence="1 2" key="1">
    <citation type="journal article" date="2016" name="Mol. Biol. Evol.">
        <title>Comparative Genomics of Early-Diverging Mushroom-Forming Fungi Provides Insights into the Origins of Lignocellulose Decay Capabilities.</title>
        <authorList>
            <person name="Nagy L.G."/>
            <person name="Riley R."/>
            <person name="Tritt A."/>
            <person name="Adam C."/>
            <person name="Daum C."/>
            <person name="Floudas D."/>
            <person name="Sun H."/>
            <person name="Yadav J.S."/>
            <person name="Pangilinan J."/>
            <person name="Larsson K.H."/>
            <person name="Matsuura K."/>
            <person name="Barry K."/>
            <person name="Labutti K."/>
            <person name="Kuo R."/>
            <person name="Ohm R.A."/>
            <person name="Bhattacharya S.S."/>
            <person name="Shirouzu T."/>
            <person name="Yoshinaga Y."/>
            <person name="Martin F.M."/>
            <person name="Grigoriev I.V."/>
            <person name="Hibbett D.S."/>
        </authorList>
    </citation>
    <scope>NUCLEOTIDE SEQUENCE [LARGE SCALE GENOMIC DNA]</scope>
    <source>
        <strain evidence="1 2">HHB12733</strain>
    </source>
</reference>
<gene>
    <name evidence="1" type="ORF">CALCODRAFT_228523</name>
</gene>